<name>A0ABT8GVS0_9BACL</name>
<keyword evidence="2" id="KW-1185">Reference proteome</keyword>
<accession>A0ABT8GVS0</accession>
<comment type="caution">
    <text evidence="1">The sequence shown here is derived from an EMBL/GenBank/DDBJ whole genome shotgun (WGS) entry which is preliminary data.</text>
</comment>
<reference evidence="1" key="1">
    <citation type="submission" date="2023-07" db="EMBL/GenBank/DDBJ databases">
        <title>Ureibacillus sp. isolated from freshwater well.</title>
        <authorList>
            <person name="Kirdat K."/>
            <person name="Bhatt A."/>
            <person name="Teware R."/>
            <person name="Bhavsar Y."/>
            <person name="Yadav A."/>
        </authorList>
    </citation>
    <scope>NUCLEOTIDE SEQUENCE</scope>
    <source>
        <strain evidence="1">BA0131</strain>
    </source>
</reference>
<dbReference type="Pfam" id="PF11104">
    <property type="entry name" value="PilM_2"/>
    <property type="match status" value="1"/>
</dbReference>
<dbReference type="InterPro" id="IPR005883">
    <property type="entry name" value="PilM"/>
</dbReference>
<sequence length="326" mass="37516">MFNKKKKNSHVSIEINDYVLRALVSKGPDLSQAEVFEVALPHEIIDEATLKDEMALFEIFKENANKWGGKKQNVRFFVPDPTVLLKSFEHARDVEPNKLKEFVQMELGHSIHLPFQDPLIDVYDPTEGDGQAMMFAAASEEVNKYINLFLDIHMGPQAADIRALCNLRLLESMQMIDSEKTYLIANWLINELSICIYSNGNVDFLRYQQIPTTISQWHAKPLKENELDFTYDGDSEDYRMTIMDQVLELDRIMNFFRFSLHKGEKSVDEIIVMGDNPLLDQIHNYLKETLPVTAKMVDDSQMQKYYPGFKAKHASLLGLALKEISS</sequence>
<dbReference type="Proteomes" id="UP001172743">
    <property type="component" value="Unassembled WGS sequence"/>
</dbReference>
<dbReference type="RefSeq" id="WP_301139826.1">
    <property type="nucleotide sequence ID" value="NZ_JAUHTQ010000023.1"/>
</dbReference>
<dbReference type="EMBL" id="JAUHTQ010000023">
    <property type="protein sequence ID" value="MDN4495516.1"/>
    <property type="molecule type" value="Genomic_DNA"/>
</dbReference>
<organism evidence="1 2">
    <name type="scientific">Ureibacillus aquaedulcis</name>
    <dbReference type="NCBI Taxonomy" id="3058421"/>
    <lineage>
        <taxon>Bacteria</taxon>
        <taxon>Bacillati</taxon>
        <taxon>Bacillota</taxon>
        <taxon>Bacilli</taxon>
        <taxon>Bacillales</taxon>
        <taxon>Caryophanaceae</taxon>
        <taxon>Ureibacillus</taxon>
    </lineage>
</organism>
<dbReference type="Gene3D" id="3.30.1490.300">
    <property type="match status" value="1"/>
</dbReference>
<dbReference type="Gene3D" id="3.30.420.40">
    <property type="match status" value="2"/>
</dbReference>
<evidence type="ECO:0000313" key="1">
    <source>
        <dbReference type="EMBL" id="MDN4495516.1"/>
    </source>
</evidence>
<protein>
    <submittedName>
        <fullName evidence="1">Pilus assembly protein PilM</fullName>
    </submittedName>
</protein>
<evidence type="ECO:0000313" key="2">
    <source>
        <dbReference type="Proteomes" id="UP001172743"/>
    </source>
</evidence>
<proteinExistence type="predicted"/>
<gene>
    <name evidence="1" type="primary">pilM</name>
    <name evidence="1" type="ORF">QYB95_18390</name>
</gene>